<evidence type="ECO:0000256" key="1">
    <source>
        <dbReference type="SAM" id="MobiDB-lite"/>
    </source>
</evidence>
<feature type="region of interest" description="Disordered" evidence="1">
    <location>
        <begin position="79"/>
        <end position="121"/>
    </location>
</feature>
<comment type="caution">
    <text evidence="2">The sequence shown here is derived from an EMBL/GenBank/DDBJ whole genome shotgun (WGS) entry which is preliminary data.</text>
</comment>
<feature type="compositionally biased region" description="Polar residues" evidence="1">
    <location>
        <begin position="752"/>
        <end position="770"/>
    </location>
</feature>
<protein>
    <recommendedName>
        <fullName evidence="4">PH domain-containing protein</fullName>
    </recommendedName>
</protein>
<evidence type="ECO:0000313" key="2">
    <source>
        <dbReference type="EMBL" id="KAJ2008587.1"/>
    </source>
</evidence>
<feature type="region of interest" description="Disordered" evidence="1">
    <location>
        <begin position="553"/>
        <end position="581"/>
    </location>
</feature>
<feature type="compositionally biased region" description="Gly residues" evidence="1">
    <location>
        <begin position="41"/>
        <end position="50"/>
    </location>
</feature>
<dbReference type="EMBL" id="JANBQF010000002">
    <property type="protein sequence ID" value="KAJ2008587.1"/>
    <property type="molecule type" value="Genomic_DNA"/>
</dbReference>
<dbReference type="Gene3D" id="2.30.29.30">
    <property type="entry name" value="Pleckstrin-homology domain (PH domain)/Phosphotyrosine-binding domain (PTB)"/>
    <property type="match status" value="1"/>
</dbReference>
<feature type="compositionally biased region" description="Basic residues" evidence="1">
    <location>
        <begin position="741"/>
        <end position="751"/>
    </location>
</feature>
<accession>A0A9W8BI55</accession>
<sequence>MAVAVPEEDSWVVVDKTSGGTLRAKASHESLSGSDSEDDGSGLGGSGGGNSSSARVHVRGSQATGSELLEWIGREASEAATGQRNSLASKCSYRTNSSSAGGRQRRSSSVHSGSSESLEVASDATEGTFVVRIVEVRQVGATRPINVQCAAQVGEERIVIPHVMTRPKDYNTWAARMDDTFAFDVTRPFTFNLGVYATPVAAPPAQRAVGLLPHRLSLAARRHVGRNSMASDSAPSLAPSGSSTKTTAKIRAGFRRFFGPRPGGEAEAAYVGYAAGGSGALGLDPVVSAETTDDHGRRIEVQQHAIPDPIQAESELPDLQQAQPPRHARLTTLLPNQSSHHRLSTLLPRARAGSVASAAAAFAGRGRASSCASNASDMSSAPVQAQPVGELFLDLRLERREKRRATFILPIVNQEQAALRGGAHVEMSVVLEFGIIVRETPAERARRQQRAEAQEAAELKAAAQRQWDAADERDRATRLRGPLSVFTRSGRLSTWRRYWAELSASHVLFFDKPGDHTPASSMPLLHLSGAGVPSSDLVSIGPTGIELRLSPQAMTDRHRRTSAYPRGPVDRDRTLTSAPKYDNSDAELDDWQCRVYLLLDNLPDRDRWLHELSAVAVPSAERARQRMQQRRAACISSADDTESLRLSGKHLQVVAAAQALEKLSLAQHTAYAKKVFVDSIGHRVVSMSAVGVPHDLDDATLIPPTAASAARKPVAMAFGKPATFSLSIAPDSAAAYQPPPAKKRLRARRRSNSTADIRQQAGNNRRPPSSSDDEAPTAVATSKPLNRKGSTVLEVVGKAMERRPGTVSRRFLFVWNVNEI</sequence>
<feature type="region of interest" description="Disordered" evidence="1">
    <location>
        <begin position="1"/>
        <end position="61"/>
    </location>
</feature>
<dbReference type="SUPFAM" id="SSF50729">
    <property type="entry name" value="PH domain-like"/>
    <property type="match status" value="1"/>
</dbReference>
<reference evidence="2" key="1">
    <citation type="submission" date="2022-07" db="EMBL/GenBank/DDBJ databases">
        <title>Phylogenomic reconstructions and comparative analyses of Kickxellomycotina fungi.</title>
        <authorList>
            <person name="Reynolds N.K."/>
            <person name="Stajich J.E."/>
            <person name="Barry K."/>
            <person name="Grigoriev I.V."/>
            <person name="Crous P."/>
            <person name="Smith M.E."/>
        </authorList>
    </citation>
    <scope>NUCLEOTIDE SEQUENCE</scope>
    <source>
        <strain evidence="2">IMI 214461</strain>
    </source>
</reference>
<dbReference type="Proteomes" id="UP001150907">
    <property type="component" value="Unassembled WGS sequence"/>
</dbReference>
<feature type="region of interest" description="Disordered" evidence="1">
    <location>
        <begin position="226"/>
        <end position="245"/>
    </location>
</feature>
<gene>
    <name evidence="2" type="ORF">H4R26_000060</name>
</gene>
<feature type="compositionally biased region" description="Polar residues" evidence="1">
    <location>
        <begin position="228"/>
        <end position="245"/>
    </location>
</feature>
<feature type="compositionally biased region" description="Acidic residues" evidence="1">
    <location>
        <begin position="1"/>
        <end position="10"/>
    </location>
</feature>
<feature type="region of interest" description="Disordered" evidence="1">
    <location>
        <begin position="733"/>
        <end position="786"/>
    </location>
</feature>
<dbReference type="InterPro" id="IPR011993">
    <property type="entry name" value="PH-like_dom_sf"/>
</dbReference>
<feature type="compositionally biased region" description="Polar residues" evidence="1">
    <location>
        <begin position="80"/>
        <end position="96"/>
    </location>
</feature>
<name>A0A9W8BI55_9FUNG</name>
<keyword evidence="3" id="KW-1185">Reference proteome</keyword>
<proteinExistence type="predicted"/>
<evidence type="ECO:0008006" key="4">
    <source>
        <dbReference type="Google" id="ProtNLM"/>
    </source>
</evidence>
<dbReference type="AlphaFoldDB" id="A0A9W8BI55"/>
<dbReference type="OrthoDB" id="2119658at2759"/>
<organism evidence="2 3">
    <name type="scientific">Coemansia thaxteri</name>
    <dbReference type="NCBI Taxonomy" id="2663907"/>
    <lineage>
        <taxon>Eukaryota</taxon>
        <taxon>Fungi</taxon>
        <taxon>Fungi incertae sedis</taxon>
        <taxon>Zoopagomycota</taxon>
        <taxon>Kickxellomycotina</taxon>
        <taxon>Kickxellomycetes</taxon>
        <taxon>Kickxellales</taxon>
        <taxon>Kickxellaceae</taxon>
        <taxon>Coemansia</taxon>
    </lineage>
</organism>
<evidence type="ECO:0000313" key="3">
    <source>
        <dbReference type="Proteomes" id="UP001150907"/>
    </source>
</evidence>